<proteinExistence type="predicted"/>
<accession>F1D1H8</accession>
<gene>
    <name evidence="1" type="primary">ORF155</name>
</gene>
<dbReference type="EMBL" id="HQ641347">
    <property type="protein sequence ID" value="ADX87972.1"/>
    <property type="molecule type" value="Genomic_DNA"/>
</dbReference>
<dbReference type="Proteomes" id="UP000007502">
    <property type="component" value="Segment"/>
</dbReference>
<keyword evidence="2" id="KW-1185">Reference proteome</keyword>
<dbReference type="KEGG" id="vg:10228635"/>
<reference evidence="1 2" key="1">
    <citation type="journal article" date="2011" name="MBio">
        <title>Evidence of a dominant lineage of Vibrio cholerae-specific lytic bacteriophages shed by cholera patients over a 10-year period in Dhaka, Bangladesh.</title>
        <authorList>
            <person name="Seed K.D."/>
            <person name="Bodi K.L."/>
            <person name="Kropinski A.M."/>
            <person name="Ackermann H.W."/>
            <person name="Calderwood S.B."/>
            <person name="Qadri F."/>
            <person name="Camilli A."/>
        </authorList>
    </citation>
    <scope>NUCLEOTIDE SEQUENCE [LARGE SCALE GENOMIC DNA]</scope>
</reference>
<dbReference type="RefSeq" id="YP_004251097.1">
    <property type="nucleotide sequence ID" value="NC_015157.1"/>
</dbReference>
<evidence type="ECO:0000313" key="2">
    <source>
        <dbReference type="Proteomes" id="UP000007502"/>
    </source>
</evidence>
<organism evidence="1 2">
    <name type="scientific">Vibrio phage ICP1</name>
    <dbReference type="NCBI Taxonomy" id="979525"/>
    <lineage>
        <taxon>Viruses</taxon>
        <taxon>Duplodnaviria</taxon>
        <taxon>Heunggongvirae</taxon>
        <taxon>Uroviricota</taxon>
        <taxon>Caudoviricetes</taxon>
        <taxon>Mohonavirus</taxon>
        <taxon>Mohonavirus ICP1</taxon>
    </lineage>
</organism>
<dbReference type="GeneID" id="10228635"/>
<evidence type="ECO:0000313" key="1">
    <source>
        <dbReference type="EMBL" id="ADX87972.1"/>
    </source>
</evidence>
<sequence>MNLTDILKEVGDYNIKLQFLSNSTVAVKDKKKTNDTEVTFATDMVNSDGIQEWWR</sequence>
<name>F1D1H8_9CAUD</name>
<protein>
    <submittedName>
        <fullName evidence="1">Uncharacterized protein ORF155</fullName>
    </submittedName>
</protein>